<dbReference type="AlphaFoldDB" id="Q7R8D8"/>
<accession>Q7R8D8</accession>
<proteinExistence type="predicted"/>
<name>Q7R8D8_PLAYO</name>
<feature type="non-terminal residue" evidence="1">
    <location>
        <position position="1"/>
    </location>
</feature>
<dbReference type="PaxDb" id="73239-Q7R8D8"/>
<dbReference type="InParanoid" id="Q7R8D8"/>
<organism evidence="1 2">
    <name type="scientific">Plasmodium yoelii yoelii</name>
    <dbReference type="NCBI Taxonomy" id="73239"/>
    <lineage>
        <taxon>Eukaryota</taxon>
        <taxon>Sar</taxon>
        <taxon>Alveolata</taxon>
        <taxon>Apicomplexa</taxon>
        <taxon>Aconoidasida</taxon>
        <taxon>Haemosporida</taxon>
        <taxon>Plasmodiidae</taxon>
        <taxon>Plasmodium</taxon>
        <taxon>Plasmodium (Vinckeia)</taxon>
    </lineage>
</organism>
<gene>
    <name evidence="1" type="ORF">PY07285</name>
</gene>
<sequence>NYDIYNMNSYIVNIYINICNIVILL</sequence>
<reference evidence="1 2" key="1">
    <citation type="journal article" date="2002" name="Nature">
        <title>Genome sequence and comparative analysis of the model rodent malaria parasite Plasmodium yoelii yoelii.</title>
        <authorList>
            <person name="Carlton J.M."/>
            <person name="Angiuoli S.V."/>
            <person name="Suh B.B."/>
            <person name="Kooij T.W."/>
            <person name="Pertea M."/>
            <person name="Silva J.C."/>
            <person name="Ermolaeva M.D."/>
            <person name="Allen J.E."/>
            <person name="Selengut J.D."/>
            <person name="Koo H.L."/>
            <person name="Peterson J.D."/>
            <person name="Pop M."/>
            <person name="Kosack D.S."/>
            <person name="Shumway M.F."/>
            <person name="Bidwell S.L."/>
            <person name="Shallom S.J."/>
            <person name="van Aken S.E."/>
            <person name="Riedmuller S.B."/>
            <person name="Feldblyum T.V."/>
            <person name="Cho J.K."/>
            <person name="Quackenbush J."/>
            <person name="Sedegah M."/>
            <person name="Shoaibi A."/>
            <person name="Cummings L.M."/>
            <person name="Florens L."/>
            <person name="Yates J.R."/>
            <person name="Raine J.D."/>
            <person name="Sinden R.E."/>
            <person name="Harris M.A."/>
            <person name="Cunningham D.A."/>
            <person name="Preiser P.R."/>
            <person name="Bergman L.W."/>
            <person name="Vaidya A.B."/>
            <person name="van Lin L.H."/>
            <person name="Janse C.J."/>
            <person name="Waters A.P."/>
            <person name="Smith H.O."/>
            <person name="White O.R."/>
            <person name="Salzberg S.L."/>
            <person name="Venter J.C."/>
            <person name="Fraser C.M."/>
            <person name="Hoffman S.L."/>
            <person name="Gardner M.J."/>
            <person name="Carucci D.J."/>
        </authorList>
    </citation>
    <scope>NUCLEOTIDE SEQUENCE [LARGE SCALE GENOMIC DNA]</scope>
    <source>
        <strain evidence="1 2">17XNL</strain>
    </source>
</reference>
<dbReference type="Proteomes" id="UP000008553">
    <property type="component" value="Unassembled WGS sequence"/>
</dbReference>
<evidence type="ECO:0000313" key="2">
    <source>
        <dbReference type="Proteomes" id="UP000008553"/>
    </source>
</evidence>
<dbReference type="EMBL" id="AABL01002631">
    <property type="protein sequence ID" value="EAA19680.1"/>
    <property type="molecule type" value="Genomic_DNA"/>
</dbReference>
<evidence type="ECO:0000313" key="1">
    <source>
        <dbReference type="EMBL" id="EAA19680.1"/>
    </source>
</evidence>
<protein>
    <submittedName>
        <fullName evidence="1">Uncharacterized protein</fullName>
    </submittedName>
</protein>
<comment type="caution">
    <text evidence="1">The sequence shown here is derived from an EMBL/GenBank/DDBJ whole genome shotgun (WGS) entry which is preliminary data.</text>
</comment>
<keyword evidence="2" id="KW-1185">Reference proteome</keyword>